<keyword evidence="3" id="KW-1185">Reference proteome</keyword>
<dbReference type="Proteomes" id="UP001165082">
    <property type="component" value="Unassembled WGS sequence"/>
</dbReference>
<gene>
    <name evidence="2" type="ORF">TrRE_jg4416</name>
</gene>
<name>A0A9W7CEM8_9STRA</name>
<dbReference type="AlphaFoldDB" id="A0A9W7CEM8"/>
<evidence type="ECO:0000313" key="2">
    <source>
        <dbReference type="EMBL" id="GMI04731.1"/>
    </source>
</evidence>
<comment type="caution">
    <text evidence="2">The sequence shown here is derived from an EMBL/GenBank/DDBJ whole genome shotgun (WGS) entry which is preliminary data.</text>
</comment>
<reference evidence="2" key="1">
    <citation type="submission" date="2022-07" db="EMBL/GenBank/DDBJ databases">
        <title>Genome analysis of Parmales, a sister group of diatoms, reveals the evolutionary specialization of diatoms from phago-mixotrophs to photoautotrophs.</title>
        <authorList>
            <person name="Ban H."/>
            <person name="Sato S."/>
            <person name="Yoshikawa S."/>
            <person name="Kazumasa Y."/>
            <person name="Nakamura Y."/>
            <person name="Ichinomiya M."/>
            <person name="Saitoh K."/>
            <person name="Sato N."/>
            <person name="Blanc-Mathieu R."/>
            <person name="Endo H."/>
            <person name="Kuwata A."/>
            <person name="Ogata H."/>
        </authorList>
    </citation>
    <scope>NUCLEOTIDE SEQUENCE</scope>
</reference>
<organism evidence="2 3">
    <name type="scientific">Triparma retinervis</name>
    <dbReference type="NCBI Taxonomy" id="2557542"/>
    <lineage>
        <taxon>Eukaryota</taxon>
        <taxon>Sar</taxon>
        <taxon>Stramenopiles</taxon>
        <taxon>Ochrophyta</taxon>
        <taxon>Bolidophyceae</taxon>
        <taxon>Parmales</taxon>
        <taxon>Triparmaceae</taxon>
        <taxon>Triparma</taxon>
    </lineage>
</organism>
<protein>
    <submittedName>
        <fullName evidence="2">Uncharacterized protein</fullName>
    </submittedName>
</protein>
<feature type="transmembrane region" description="Helical" evidence="1">
    <location>
        <begin position="157"/>
        <end position="180"/>
    </location>
</feature>
<evidence type="ECO:0000313" key="3">
    <source>
        <dbReference type="Proteomes" id="UP001165082"/>
    </source>
</evidence>
<dbReference type="EMBL" id="BRXZ01000084">
    <property type="protein sequence ID" value="GMI04731.1"/>
    <property type="molecule type" value="Genomic_DNA"/>
</dbReference>
<accession>A0A9W7CEM8</accession>
<keyword evidence="1" id="KW-1133">Transmembrane helix</keyword>
<feature type="transmembrane region" description="Helical" evidence="1">
    <location>
        <begin position="66"/>
        <end position="91"/>
    </location>
</feature>
<keyword evidence="1" id="KW-0472">Membrane</keyword>
<proteinExistence type="predicted"/>
<keyword evidence="1" id="KW-0812">Transmembrane</keyword>
<sequence>MIILEVAGTVAEFVTADGLLKGLAPLDNARSFLGWKTNAQKLAIRQVEPIEEVRVSSTGIETNCQVYCAGVLVIIAIAEAAAIFGSSLLFLVYKINPTSVGSEAISTRTVLANFAIMFVGEFILTDGVLAVAAHYWKKRYINDPAFEWSFFRNRYGFVAALVVMMNMMQSMLCIFLPMALCMTSTAERGVESWVITQCPPFPSNITDLSQVGYSWVQEWEAAKDKV</sequence>
<dbReference type="OrthoDB" id="10613913at2759"/>
<feature type="transmembrane region" description="Helical" evidence="1">
    <location>
        <begin position="111"/>
        <end position="136"/>
    </location>
</feature>
<evidence type="ECO:0000256" key="1">
    <source>
        <dbReference type="SAM" id="Phobius"/>
    </source>
</evidence>